<dbReference type="PANTHER" id="PTHR33910:SF1">
    <property type="entry name" value="PROTEIN TRANSLOCASE SUBUNIT SECE"/>
    <property type="match status" value="1"/>
</dbReference>
<dbReference type="InterPro" id="IPR038379">
    <property type="entry name" value="SecE_sf"/>
</dbReference>
<keyword evidence="4 9" id="KW-0812">Transmembrane</keyword>
<evidence type="ECO:0000256" key="9">
    <source>
        <dbReference type="HAMAP-Rule" id="MF_00422"/>
    </source>
</evidence>
<evidence type="ECO:0000256" key="5">
    <source>
        <dbReference type="ARBA" id="ARBA00022927"/>
    </source>
</evidence>
<protein>
    <recommendedName>
        <fullName evidence="9">Protein translocase subunit SecE</fullName>
    </recommendedName>
</protein>
<dbReference type="GO" id="GO:0009306">
    <property type="term" value="P:protein secretion"/>
    <property type="evidence" value="ECO:0007669"/>
    <property type="project" value="UniProtKB-UniRule"/>
</dbReference>
<dbReference type="PROSITE" id="PS01067">
    <property type="entry name" value="SECE_SEC61G"/>
    <property type="match status" value="1"/>
</dbReference>
<keyword evidence="6 9" id="KW-1133">Transmembrane helix</keyword>
<proteinExistence type="inferred from homology"/>
<keyword evidence="3 9" id="KW-1003">Cell membrane</keyword>
<keyword evidence="8 9" id="KW-0472">Membrane</keyword>
<keyword evidence="7 9" id="KW-0811">Translocation</keyword>
<dbReference type="Gene3D" id="1.20.5.1030">
    <property type="entry name" value="Preprotein translocase secy subunit"/>
    <property type="match status" value="1"/>
</dbReference>
<name>A0A2Z4Y527_SUMC1</name>
<comment type="similarity">
    <text evidence="9">Belongs to the SecE/SEC61-gamma family.</text>
</comment>
<dbReference type="AlphaFoldDB" id="A0A2Z4Y527"/>
<feature type="transmembrane region" description="Helical" evidence="9">
    <location>
        <begin position="33"/>
        <end position="54"/>
    </location>
</feature>
<dbReference type="KEGG" id="schv:BRCON_1211"/>
<evidence type="ECO:0000313" key="10">
    <source>
        <dbReference type="EMBL" id="AXA35988.1"/>
    </source>
</evidence>
<evidence type="ECO:0000256" key="3">
    <source>
        <dbReference type="ARBA" id="ARBA00022475"/>
    </source>
</evidence>
<comment type="subcellular location">
    <subcellularLocation>
        <location evidence="9">Cell membrane</location>
        <topology evidence="9">Single-pass membrane protein</topology>
    </subcellularLocation>
    <subcellularLocation>
        <location evidence="1">Membrane</location>
    </subcellularLocation>
</comment>
<evidence type="ECO:0000256" key="1">
    <source>
        <dbReference type="ARBA" id="ARBA00004370"/>
    </source>
</evidence>
<evidence type="ECO:0000256" key="2">
    <source>
        <dbReference type="ARBA" id="ARBA00022448"/>
    </source>
</evidence>
<dbReference type="GO" id="GO:0005886">
    <property type="term" value="C:plasma membrane"/>
    <property type="evidence" value="ECO:0007669"/>
    <property type="project" value="UniProtKB-SubCell"/>
</dbReference>
<keyword evidence="5 9" id="KW-0653">Protein transport</keyword>
<dbReference type="GO" id="GO:0065002">
    <property type="term" value="P:intracellular protein transmembrane transport"/>
    <property type="evidence" value="ECO:0007669"/>
    <property type="project" value="UniProtKB-UniRule"/>
</dbReference>
<dbReference type="GO" id="GO:0008320">
    <property type="term" value="F:protein transmembrane transporter activity"/>
    <property type="evidence" value="ECO:0007669"/>
    <property type="project" value="UniProtKB-UniRule"/>
</dbReference>
<evidence type="ECO:0000256" key="4">
    <source>
        <dbReference type="ARBA" id="ARBA00022692"/>
    </source>
</evidence>
<dbReference type="InterPro" id="IPR001901">
    <property type="entry name" value="Translocase_SecE/Sec61-g"/>
</dbReference>
<dbReference type="HAMAP" id="MF_00422">
    <property type="entry name" value="SecE"/>
    <property type="match status" value="1"/>
</dbReference>
<comment type="function">
    <text evidence="9">Essential subunit of the Sec protein translocation channel SecYEG. Clamps together the 2 halves of SecY. May contact the channel plug during translocation.</text>
</comment>
<reference evidence="10 11" key="1">
    <citation type="submission" date="2018-05" db="EMBL/GenBank/DDBJ databases">
        <title>A metagenomic window into the 2 km-deep terrestrial subsurface aquifer revealed taxonomically and functionally diverse microbial community comprising novel uncultured bacterial lineages.</title>
        <authorList>
            <person name="Kadnikov V.V."/>
            <person name="Mardanov A.V."/>
            <person name="Beletsky A.V."/>
            <person name="Banks D."/>
            <person name="Pimenov N.V."/>
            <person name="Frank Y.A."/>
            <person name="Karnachuk O.V."/>
            <person name="Ravin N.V."/>
        </authorList>
    </citation>
    <scope>NUCLEOTIDE SEQUENCE [LARGE SCALE GENOMIC DNA]</scope>
    <source>
        <strain evidence="10">BY</strain>
    </source>
</reference>
<keyword evidence="2 9" id="KW-0813">Transport</keyword>
<evidence type="ECO:0000256" key="6">
    <source>
        <dbReference type="ARBA" id="ARBA00022989"/>
    </source>
</evidence>
<evidence type="ECO:0000256" key="7">
    <source>
        <dbReference type="ARBA" id="ARBA00023010"/>
    </source>
</evidence>
<evidence type="ECO:0000256" key="8">
    <source>
        <dbReference type="ARBA" id="ARBA00023136"/>
    </source>
</evidence>
<dbReference type="NCBIfam" id="TIGR00964">
    <property type="entry name" value="secE_bact"/>
    <property type="match status" value="1"/>
</dbReference>
<dbReference type="InterPro" id="IPR005807">
    <property type="entry name" value="SecE_bac"/>
</dbReference>
<dbReference type="Proteomes" id="UP000262583">
    <property type="component" value="Chromosome"/>
</dbReference>
<dbReference type="EMBL" id="CP030759">
    <property type="protein sequence ID" value="AXA35988.1"/>
    <property type="molecule type" value="Genomic_DNA"/>
</dbReference>
<organism evidence="10 11">
    <name type="scientific">Sumerlaea chitinivorans</name>
    <dbReference type="NCBI Taxonomy" id="2250252"/>
    <lineage>
        <taxon>Bacteria</taxon>
        <taxon>Candidatus Sumerlaeota</taxon>
        <taxon>Candidatus Sumerlaeia</taxon>
        <taxon>Candidatus Sumerlaeales</taxon>
        <taxon>Candidatus Sumerlaeaceae</taxon>
        <taxon>Candidatus Sumerlaea</taxon>
    </lineage>
</organism>
<evidence type="ECO:0000313" key="11">
    <source>
        <dbReference type="Proteomes" id="UP000262583"/>
    </source>
</evidence>
<dbReference type="GO" id="GO:0043952">
    <property type="term" value="P:protein transport by the Sec complex"/>
    <property type="evidence" value="ECO:0007669"/>
    <property type="project" value="UniProtKB-UniRule"/>
</dbReference>
<accession>A0A2Z4Y527</accession>
<dbReference type="GO" id="GO:0006605">
    <property type="term" value="P:protein targeting"/>
    <property type="evidence" value="ECO:0007669"/>
    <property type="project" value="UniProtKB-UniRule"/>
</dbReference>
<comment type="subunit">
    <text evidence="9">Component of the Sec protein translocase complex. Heterotrimer consisting of SecY, SecE and SecG subunits. The heterotrimers can form oligomers, although 1 heterotrimer is thought to be able to translocate proteins. Interacts with the ribosome. Interacts with SecDF, and other proteins may be involved. Interacts with SecA.</text>
</comment>
<sequence>MLENEKPEGRVRTFLEEVRAELRKVTWPTRRELYGASAVVITVAILLTVGIGVLDSILGFLMKVLISFGV</sequence>
<dbReference type="PANTHER" id="PTHR33910">
    <property type="entry name" value="PROTEIN TRANSLOCASE SUBUNIT SECE"/>
    <property type="match status" value="1"/>
</dbReference>
<dbReference type="Pfam" id="PF00584">
    <property type="entry name" value="SecE"/>
    <property type="match status" value="1"/>
</dbReference>
<gene>
    <name evidence="9" type="primary">secE</name>
    <name evidence="10" type="ORF">BRCON_1211</name>
</gene>